<comment type="caution">
    <text evidence="2">The sequence shown here is derived from an EMBL/GenBank/DDBJ whole genome shotgun (WGS) entry which is preliminary data.</text>
</comment>
<dbReference type="AlphaFoldDB" id="A0A4Y3PGI6"/>
<evidence type="ECO:0000313" key="3">
    <source>
        <dbReference type="Proteomes" id="UP000316882"/>
    </source>
</evidence>
<reference evidence="2 3" key="1">
    <citation type="submission" date="2019-06" db="EMBL/GenBank/DDBJ databases">
        <title>Whole genome shotgun sequence of Brevibacillus parabrevis NBRC 12334.</title>
        <authorList>
            <person name="Hosoyama A."/>
            <person name="Uohara A."/>
            <person name="Ohji S."/>
            <person name="Ichikawa N."/>
        </authorList>
    </citation>
    <scope>NUCLEOTIDE SEQUENCE [LARGE SCALE GENOMIC DNA]</scope>
    <source>
        <strain evidence="2 3">NBRC 12334</strain>
    </source>
</reference>
<keyword evidence="3" id="KW-1185">Reference proteome</keyword>
<evidence type="ECO:0000256" key="1">
    <source>
        <dbReference type="SAM" id="SignalP"/>
    </source>
</evidence>
<sequence>MWTRRLLFFALVALVLPNFVHAATPQSAKPATPNPEQVIGWINASAKNLVALPNFDFQLANLDDDADWEIVAKQNSTVHLGTFYILDQKADRTYSLVAEKPWNVPHLQLERWDFSSERNHPQLDPHASDDPAEVAGKRLFETVDHTGGTGISAYEAHLWYMEKGKLVEAWSGVLKQTSSVPGGQLFQTLGNYQLFTDDEQHPALYYWTTEQELDPDTGSPLSGKSSTKLQVYRFENGAFTLAP</sequence>
<dbReference type="EMBL" id="BJMH01000008">
    <property type="protein sequence ID" value="GEB32477.1"/>
    <property type="molecule type" value="Genomic_DNA"/>
</dbReference>
<evidence type="ECO:0000313" key="2">
    <source>
        <dbReference type="EMBL" id="GEB32477.1"/>
    </source>
</evidence>
<accession>A0A4Y3PGI6</accession>
<keyword evidence="1" id="KW-0732">Signal</keyword>
<name>A0A4Y3PGI6_BREPA</name>
<dbReference type="RefSeq" id="WP_122964335.1">
    <property type="nucleotide sequence ID" value="NZ_BJMH01000008.1"/>
</dbReference>
<gene>
    <name evidence="2" type="ORF">BPA01_20570</name>
</gene>
<organism evidence="2 3">
    <name type="scientific">Brevibacillus parabrevis</name>
    <dbReference type="NCBI Taxonomy" id="54914"/>
    <lineage>
        <taxon>Bacteria</taxon>
        <taxon>Bacillati</taxon>
        <taxon>Bacillota</taxon>
        <taxon>Bacilli</taxon>
        <taxon>Bacillales</taxon>
        <taxon>Paenibacillaceae</taxon>
        <taxon>Brevibacillus</taxon>
    </lineage>
</organism>
<feature type="signal peptide" evidence="1">
    <location>
        <begin position="1"/>
        <end position="22"/>
    </location>
</feature>
<feature type="chain" id="PRO_5022766156" evidence="1">
    <location>
        <begin position="23"/>
        <end position="243"/>
    </location>
</feature>
<protein>
    <submittedName>
        <fullName evidence="2">Uncharacterized protein</fullName>
    </submittedName>
</protein>
<proteinExistence type="predicted"/>
<dbReference type="Proteomes" id="UP000316882">
    <property type="component" value="Unassembled WGS sequence"/>
</dbReference>